<reference evidence="1 2" key="1">
    <citation type="submission" date="2016-02" db="EMBL/GenBank/DDBJ databases">
        <title>Genome analysis of coral dinoflagellate symbionts highlights evolutionary adaptations to a symbiotic lifestyle.</title>
        <authorList>
            <person name="Aranda M."/>
            <person name="Li Y."/>
            <person name="Liew Y.J."/>
            <person name="Baumgarten S."/>
            <person name="Simakov O."/>
            <person name="Wilson M."/>
            <person name="Piel J."/>
            <person name="Ashoor H."/>
            <person name="Bougouffa S."/>
            <person name="Bajic V.B."/>
            <person name="Ryu T."/>
            <person name="Ravasi T."/>
            <person name="Bayer T."/>
            <person name="Micklem G."/>
            <person name="Kim H."/>
            <person name="Bhak J."/>
            <person name="Lajeunesse T.C."/>
            <person name="Voolstra C.R."/>
        </authorList>
    </citation>
    <scope>NUCLEOTIDE SEQUENCE [LARGE SCALE GENOMIC DNA]</scope>
    <source>
        <strain evidence="1 2">CCMP2467</strain>
    </source>
</reference>
<dbReference type="AlphaFoldDB" id="A0A1Q9DS44"/>
<dbReference type="EMBL" id="LSRX01000414">
    <property type="protein sequence ID" value="OLP97964.1"/>
    <property type="molecule type" value="Genomic_DNA"/>
</dbReference>
<dbReference type="OrthoDB" id="447773at2759"/>
<name>A0A1Q9DS44_SYMMI</name>
<comment type="caution">
    <text evidence="1">The sequence shown here is derived from an EMBL/GenBank/DDBJ whole genome shotgun (WGS) entry which is preliminary data.</text>
</comment>
<sequence length="540" mass="61218">MVQRYLRDTHAFRFGVMSILRVGDTLRFNTHKEQARQLSIRATKLEEEISIFVMKLADSMNNPNISVPGKWSKLLKNQTPTDEAAPQELKTVLKEIADIQGHRTKWFHQDQSQMDPLALSVPSLGLKGPRWKSRMIAAFMKSWLLPAAQPVHVSSDNQGLLELPEDQLHDTAMLLRQKLREHLASENCHTDSVRSLLGRCTRLVPRFKMRHASIQERQAAVEAVLREAILHQRSQSGVERHEQRPDDETPLKRMKRSFLSAVDGEGEVVRKGHYGVKEQMTASVHGSTVPKNTCPLAWWRDHKADFTDLLPLVFRYLACRRRPLMRITFCNLFTGLCGTCGVFLIDLCYVVCPAAVMEQWRSELQHVFEFTLPVKAQTELQSLQRFASEFMLQRSADSQALPPKTTNLVVLKMEDSMIQQYRRALDDTAGAKEASASIETLEKLNKDRAEKTMLQGCGAAGLNLTAAAHMLLMEPAWLVEAGLEMADVEQKQLKDIWCADRLPRLLHHDLFYFCSFTLSSWEGGGRASADSKATQEETGT</sequence>
<keyword evidence="2" id="KW-1185">Reference proteome</keyword>
<evidence type="ECO:0000313" key="2">
    <source>
        <dbReference type="Proteomes" id="UP000186817"/>
    </source>
</evidence>
<proteinExistence type="predicted"/>
<dbReference type="Proteomes" id="UP000186817">
    <property type="component" value="Unassembled WGS sequence"/>
</dbReference>
<evidence type="ECO:0000313" key="1">
    <source>
        <dbReference type="EMBL" id="OLP97964.1"/>
    </source>
</evidence>
<accession>A0A1Q9DS44</accession>
<protein>
    <submittedName>
        <fullName evidence="1">Uncharacterized protein</fullName>
    </submittedName>
</protein>
<organism evidence="1 2">
    <name type="scientific">Symbiodinium microadriaticum</name>
    <name type="common">Dinoflagellate</name>
    <name type="synonym">Zooxanthella microadriatica</name>
    <dbReference type="NCBI Taxonomy" id="2951"/>
    <lineage>
        <taxon>Eukaryota</taxon>
        <taxon>Sar</taxon>
        <taxon>Alveolata</taxon>
        <taxon>Dinophyceae</taxon>
        <taxon>Suessiales</taxon>
        <taxon>Symbiodiniaceae</taxon>
        <taxon>Symbiodinium</taxon>
    </lineage>
</organism>
<gene>
    <name evidence="1" type="ORF">AK812_SmicGene19655</name>
</gene>